<proteinExistence type="predicted"/>
<keyword evidence="2" id="KW-0812">Transmembrane</keyword>
<keyword evidence="2" id="KW-1133">Transmembrane helix</keyword>
<evidence type="ECO:0000256" key="2">
    <source>
        <dbReference type="SAM" id="Phobius"/>
    </source>
</evidence>
<feature type="transmembrane region" description="Helical" evidence="2">
    <location>
        <begin position="24"/>
        <end position="43"/>
    </location>
</feature>
<evidence type="ECO:0000313" key="4">
    <source>
        <dbReference type="Proteomes" id="UP000053144"/>
    </source>
</evidence>
<feature type="compositionally biased region" description="Acidic residues" evidence="1">
    <location>
        <begin position="109"/>
        <end position="137"/>
    </location>
</feature>
<organism evidence="3 4">
    <name type="scientific">Phaseolus angularis</name>
    <name type="common">Azuki bean</name>
    <name type="synonym">Vigna angularis</name>
    <dbReference type="NCBI Taxonomy" id="3914"/>
    <lineage>
        <taxon>Eukaryota</taxon>
        <taxon>Viridiplantae</taxon>
        <taxon>Streptophyta</taxon>
        <taxon>Embryophyta</taxon>
        <taxon>Tracheophyta</taxon>
        <taxon>Spermatophyta</taxon>
        <taxon>Magnoliopsida</taxon>
        <taxon>eudicotyledons</taxon>
        <taxon>Gunneridae</taxon>
        <taxon>Pentapetalae</taxon>
        <taxon>rosids</taxon>
        <taxon>fabids</taxon>
        <taxon>Fabales</taxon>
        <taxon>Fabaceae</taxon>
        <taxon>Papilionoideae</taxon>
        <taxon>50 kb inversion clade</taxon>
        <taxon>NPAAA clade</taxon>
        <taxon>indigoferoid/millettioid clade</taxon>
        <taxon>Phaseoleae</taxon>
        <taxon>Vigna</taxon>
    </lineage>
</organism>
<feature type="region of interest" description="Disordered" evidence="1">
    <location>
        <begin position="49"/>
        <end position="137"/>
    </location>
</feature>
<evidence type="ECO:0000313" key="3">
    <source>
        <dbReference type="EMBL" id="KOM47526.1"/>
    </source>
</evidence>
<dbReference type="Proteomes" id="UP000053144">
    <property type="component" value="Chromosome 7"/>
</dbReference>
<dbReference type="EMBL" id="CM003377">
    <property type="protein sequence ID" value="KOM47526.1"/>
    <property type="molecule type" value="Genomic_DNA"/>
</dbReference>
<protein>
    <submittedName>
        <fullName evidence="3">Uncharacterized protein</fullName>
    </submittedName>
</protein>
<evidence type="ECO:0000256" key="1">
    <source>
        <dbReference type="SAM" id="MobiDB-lite"/>
    </source>
</evidence>
<sequence length="137" mass="15399">MWVELGSVENAFFKNCRIAAQRKFLLRAILTDLVFGFFFLLAWCTGMTSSSGKRLKTTASKRKDKEPEQPYSNAEMQSIHRGQVATAEMIIGMYDTPPAHRDGAAEASAMEEDEDDDDTFEDAEDNEEEEDTDDNTG</sequence>
<dbReference type="AlphaFoldDB" id="A0A0L9UXT9"/>
<keyword evidence="2" id="KW-0472">Membrane</keyword>
<gene>
    <name evidence="3" type="ORF">LR48_Vigan07g123000</name>
</gene>
<name>A0A0L9UXT9_PHAAN</name>
<accession>A0A0L9UXT9</accession>
<reference evidence="4" key="1">
    <citation type="journal article" date="2015" name="Proc. Natl. Acad. Sci. U.S.A.">
        <title>Genome sequencing of adzuki bean (Vigna angularis) provides insight into high starch and low fat accumulation and domestication.</title>
        <authorList>
            <person name="Yang K."/>
            <person name="Tian Z."/>
            <person name="Chen C."/>
            <person name="Luo L."/>
            <person name="Zhao B."/>
            <person name="Wang Z."/>
            <person name="Yu L."/>
            <person name="Li Y."/>
            <person name="Sun Y."/>
            <person name="Li W."/>
            <person name="Chen Y."/>
            <person name="Li Y."/>
            <person name="Zhang Y."/>
            <person name="Ai D."/>
            <person name="Zhao J."/>
            <person name="Shang C."/>
            <person name="Ma Y."/>
            <person name="Wu B."/>
            <person name="Wang M."/>
            <person name="Gao L."/>
            <person name="Sun D."/>
            <person name="Zhang P."/>
            <person name="Guo F."/>
            <person name="Wang W."/>
            <person name="Li Y."/>
            <person name="Wang J."/>
            <person name="Varshney R.K."/>
            <person name="Wang J."/>
            <person name="Ling H.Q."/>
            <person name="Wan P."/>
        </authorList>
    </citation>
    <scope>NUCLEOTIDE SEQUENCE</scope>
    <source>
        <strain evidence="4">cv. Jingnong 6</strain>
    </source>
</reference>
<dbReference type="Gramene" id="KOM47526">
    <property type="protein sequence ID" value="KOM47526"/>
    <property type="gene ID" value="LR48_Vigan07g123000"/>
</dbReference>